<keyword evidence="1" id="KW-0004">4Fe-4S</keyword>
<protein>
    <recommendedName>
        <fullName evidence="5">4Fe-4S ferredoxin-type domain-containing protein</fullName>
    </recommendedName>
</protein>
<keyword evidence="2" id="KW-0479">Metal-binding</keyword>
<dbReference type="Gene3D" id="3.30.70.20">
    <property type="match status" value="1"/>
</dbReference>
<evidence type="ECO:0000256" key="3">
    <source>
        <dbReference type="ARBA" id="ARBA00023004"/>
    </source>
</evidence>
<evidence type="ECO:0000256" key="1">
    <source>
        <dbReference type="ARBA" id="ARBA00022485"/>
    </source>
</evidence>
<feature type="domain" description="4Fe-4S ferredoxin-type" evidence="5">
    <location>
        <begin position="15"/>
        <end position="43"/>
    </location>
</feature>
<evidence type="ECO:0000313" key="7">
    <source>
        <dbReference type="Proteomes" id="UP001320544"/>
    </source>
</evidence>
<dbReference type="PANTHER" id="PTHR43177:SF3">
    <property type="entry name" value="PROTEIN NRFC HOMOLOG"/>
    <property type="match status" value="1"/>
</dbReference>
<proteinExistence type="predicted"/>
<sequence length="127" mass="14331">MKAYIGRGYDMGVKKALLIDYEFCLGCSECETACMQAHDCGPDMMGIKVTKLGPWKTRDGAWQYDFVPIPTDWCDLCSERVNKGNRPACVRHCQYGVITYGSIDELVSFVKTKPKMMLFTPKSPENV</sequence>
<keyword evidence="4" id="KW-0411">Iron-sulfur</keyword>
<accession>A0ABM7WKI8</accession>
<evidence type="ECO:0000256" key="2">
    <source>
        <dbReference type="ARBA" id="ARBA00022723"/>
    </source>
</evidence>
<dbReference type="PROSITE" id="PS51379">
    <property type="entry name" value="4FE4S_FER_2"/>
    <property type="match status" value="1"/>
</dbReference>
<dbReference type="InterPro" id="IPR050954">
    <property type="entry name" value="ET_IronSulfur_Cluster-Binding"/>
</dbReference>
<dbReference type="InterPro" id="IPR017896">
    <property type="entry name" value="4Fe4S_Fe-S-bd"/>
</dbReference>
<dbReference type="EMBL" id="AP025564">
    <property type="protein sequence ID" value="BDE96886.1"/>
    <property type="molecule type" value="Genomic_DNA"/>
</dbReference>
<dbReference type="SUPFAM" id="SSF54862">
    <property type="entry name" value="4Fe-4S ferredoxins"/>
    <property type="match status" value="1"/>
</dbReference>
<dbReference type="PANTHER" id="PTHR43177">
    <property type="entry name" value="PROTEIN NRFC"/>
    <property type="match status" value="1"/>
</dbReference>
<evidence type="ECO:0000313" key="6">
    <source>
        <dbReference type="EMBL" id="BDE96886.1"/>
    </source>
</evidence>
<gene>
    <name evidence="6" type="ORF">CE91St30_22190</name>
</gene>
<keyword evidence="7" id="KW-1185">Reference proteome</keyword>
<name>A0ABM7WKI8_9ACTN</name>
<organism evidence="6 7">
    <name type="scientific">Raoultibacter timonensis</name>
    <dbReference type="NCBI Taxonomy" id="1907662"/>
    <lineage>
        <taxon>Bacteria</taxon>
        <taxon>Bacillati</taxon>
        <taxon>Actinomycetota</taxon>
        <taxon>Coriobacteriia</taxon>
        <taxon>Eggerthellales</taxon>
        <taxon>Eggerthellaceae</taxon>
        <taxon>Raoultibacter</taxon>
    </lineage>
</organism>
<evidence type="ECO:0000259" key="5">
    <source>
        <dbReference type="PROSITE" id="PS51379"/>
    </source>
</evidence>
<reference evidence="6 7" key="1">
    <citation type="submission" date="2022-01" db="EMBL/GenBank/DDBJ databases">
        <title>Novel bile acid biosynthetic pathways are enriched in the microbiome of centenarians.</title>
        <authorList>
            <person name="Sato Y."/>
            <person name="Atarashi K."/>
            <person name="Plichta R.D."/>
            <person name="Arai Y."/>
            <person name="Sasajima S."/>
            <person name="Kearney M.S."/>
            <person name="Suda W."/>
            <person name="Takeshita K."/>
            <person name="Sasaki T."/>
            <person name="Okamoto S."/>
            <person name="Skelly N.A."/>
            <person name="Okamura Y."/>
            <person name="Vlamakis H."/>
            <person name="Li Y."/>
            <person name="Tanoue T."/>
            <person name="Takei H."/>
            <person name="Nittono H."/>
            <person name="Narushima S."/>
            <person name="Irie J."/>
            <person name="Itoh H."/>
            <person name="Moriya K."/>
            <person name="Sugiura Y."/>
            <person name="Suematsu M."/>
            <person name="Moritoki N."/>
            <person name="Shibata S."/>
            <person name="Littman R.D."/>
            <person name="Fischbach A.M."/>
            <person name="Uwamino Y."/>
            <person name="Inoue T."/>
            <person name="Honda A."/>
            <person name="Hattori M."/>
            <person name="Murai T."/>
            <person name="Xavier J.R."/>
            <person name="Hirose N."/>
            <person name="Honda K."/>
        </authorList>
    </citation>
    <scope>NUCLEOTIDE SEQUENCE [LARGE SCALE GENOMIC DNA]</scope>
    <source>
        <strain evidence="6 7">CE91-St30</strain>
    </source>
</reference>
<dbReference type="Proteomes" id="UP001320544">
    <property type="component" value="Chromosome"/>
</dbReference>
<evidence type="ECO:0000256" key="4">
    <source>
        <dbReference type="ARBA" id="ARBA00023014"/>
    </source>
</evidence>
<dbReference type="RefSeq" id="WP_244386025.1">
    <property type="nucleotide sequence ID" value="NZ_AP025564.1"/>
</dbReference>
<keyword evidence="3" id="KW-0408">Iron</keyword>